<evidence type="ECO:0000313" key="3">
    <source>
        <dbReference type="EMBL" id="RRS04675.1"/>
    </source>
</evidence>
<comment type="caution">
    <text evidence="3">The sequence shown here is derived from an EMBL/GenBank/DDBJ whole genome shotgun (WGS) entry which is preliminary data.</text>
</comment>
<sequence>MSYDLWYWSGIPGRGEFVRLPLEAAGIPYKEKTWQRDGDDALVKDMARKRPDPPFAPPYLITQDGLVISQTANILLYLGEKHHQIAPRDVAGRHWVHQLQLTLMDLVAESHDVHHPIGVELYYEDQKPEAARRASGFRATRIPKFLDYFERVLTQRGPWLSGARHWSYADLSLFHVVEGLRFAFPRRLAALEPTYKQVWALRGKVEALPELQDYLHSERRLPFSDGLFRHYPELDGED</sequence>
<proteinExistence type="predicted"/>
<feature type="domain" description="GST C-terminal" evidence="2">
    <location>
        <begin position="89"/>
        <end position="223"/>
    </location>
</feature>
<dbReference type="PROSITE" id="PS50404">
    <property type="entry name" value="GST_NTER"/>
    <property type="match status" value="1"/>
</dbReference>
<dbReference type="Gene3D" id="1.20.1050.10">
    <property type="match status" value="1"/>
</dbReference>
<dbReference type="GO" id="GO:0004364">
    <property type="term" value="F:glutathione transferase activity"/>
    <property type="evidence" value="ECO:0007669"/>
    <property type="project" value="TreeGrafter"/>
</dbReference>
<dbReference type="AlphaFoldDB" id="A0A3R8TCL3"/>
<dbReference type="InterPro" id="IPR004045">
    <property type="entry name" value="Glutathione_S-Trfase_N"/>
</dbReference>
<keyword evidence="3" id="KW-0808">Transferase</keyword>
<dbReference type="PANTHER" id="PTHR11571">
    <property type="entry name" value="GLUTATHIONE S-TRANSFERASE"/>
    <property type="match status" value="1"/>
</dbReference>
<dbReference type="InterPro" id="IPR050213">
    <property type="entry name" value="GST_superfamily"/>
</dbReference>
<dbReference type="EMBL" id="RSED01000006">
    <property type="protein sequence ID" value="RRS04675.1"/>
    <property type="molecule type" value="Genomic_DNA"/>
</dbReference>
<dbReference type="CDD" id="cd03039">
    <property type="entry name" value="GST_N_Sigma_like"/>
    <property type="match status" value="1"/>
</dbReference>
<dbReference type="Proteomes" id="UP000269265">
    <property type="component" value="Unassembled WGS sequence"/>
</dbReference>
<feature type="domain" description="GST N-terminal" evidence="1">
    <location>
        <begin position="1"/>
        <end position="86"/>
    </location>
</feature>
<dbReference type="InterPro" id="IPR004046">
    <property type="entry name" value="GST_C"/>
</dbReference>
<evidence type="ECO:0000259" key="2">
    <source>
        <dbReference type="PROSITE" id="PS50405"/>
    </source>
</evidence>
<dbReference type="Pfam" id="PF02798">
    <property type="entry name" value="GST_N"/>
    <property type="match status" value="1"/>
</dbReference>
<name>A0A3R8TCL3_9BURK</name>
<keyword evidence="4" id="KW-1185">Reference proteome</keyword>
<dbReference type="InterPro" id="IPR036282">
    <property type="entry name" value="Glutathione-S-Trfase_C_sf"/>
</dbReference>
<dbReference type="PROSITE" id="PS50405">
    <property type="entry name" value="GST_CTER"/>
    <property type="match status" value="1"/>
</dbReference>
<dbReference type="Pfam" id="PF14497">
    <property type="entry name" value="GST_C_3"/>
    <property type="match status" value="1"/>
</dbReference>
<protein>
    <submittedName>
        <fullName evidence="3">Glutathione S-transferase</fullName>
    </submittedName>
</protein>
<dbReference type="PANTHER" id="PTHR11571:SF263">
    <property type="entry name" value="GLUTATHIONE S-TRANSFERASE"/>
    <property type="match status" value="1"/>
</dbReference>
<dbReference type="InterPro" id="IPR036249">
    <property type="entry name" value="Thioredoxin-like_sf"/>
</dbReference>
<dbReference type="SUPFAM" id="SSF47616">
    <property type="entry name" value="GST C-terminal domain-like"/>
    <property type="match status" value="1"/>
</dbReference>
<accession>A0A3R8TCL3</accession>
<dbReference type="GO" id="GO:0006749">
    <property type="term" value="P:glutathione metabolic process"/>
    <property type="evidence" value="ECO:0007669"/>
    <property type="project" value="TreeGrafter"/>
</dbReference>
<dbReference type="Gene3D" id="3.40.30.10">
    <property type="entry name" value="Glutaredoxin"/>
    <property type="match status" value="1"/>
</dbReference>
<reference evidence="3 4" key="1">
    <citation type="submission" date="2018-12" db="EMBL/GenBank/DDBJ databases">
        <title>The whole draft genome of Aquabacterium sp. SJQ9.</title>
        <authorList>
            <person name="Sun L."/>
            <person name="Gao X."/>
            <person name="Chen W."/>
            <person name="Huang K."/>
        </authorList>
    </citation>
    <scope>NUCLEOTIDE SEQUENCE [LARGE SCALE GENOMIC DNA]</scope>
    <source>
        <strain evidence="3 4">SJQ9</strain>
    </source>
</reference>
<evidence type="ECO:0000313" key="4">
    <source>
        <dbReference type="Proteomes" id="UP000269265"/>
    </source>
</evidence>
<dbReference type="SUPFAM" id="SSF52833">
    <property type="entry name" value="Thioredoxin-like"/>
    <property type="match status" value="1"/>
</dbReference>
<dbReference type="InterPro" id="IPR010987">
    <property type="entry name" value="Glutathione-S-Trfase_C-like"/>
</dbReference>
<dbReference type="OrthoDB" id="6043394at2"/>
<evidence type="ECO:0000259" key="1">
    <source>
        <dbReference type="PROSITE" id="PS50404"/>
    </source>
</evidence>
<dbReference type="RefSeq" id="WP_125243049.1">
    <property type="nucleotide sequence ID" value="NZ_RSED01000006.1"/>
</dbReference>
<dbReference type="CDD" id="cd03192">
    <property type="entry name" value="GST_C_Sigma_like"/>
    <property type="match status" value="1"/>
</dbReference>
<gene>
    <name evidence="3" type="ORF">EIP75_09655</name>
</gene>
<organism evidence="3 4">
    <name type="scientific">Aquabacterium soli</name>
    <dbReference type="NCBI Taxonomy" id="2493092"/>
    <lineage>
        <taxon>Bacteria</taxon>
        <taxon>Pseudomonadati</taxon>
        <taxon>Pseudomonadota</taxon>
        <taxon>Betaproteobacteria</taxon>
        <taxon>Burkholderiales</taxon>
        <taxon>Aquabacterium</taxon>
    </lineage>
</organism>